<feature type="transmembrane region" description="Helical" evidence="1">
    <location>
        <begin position="146"/>
        <end position="170"/>
    </location>
</feature>
<proteinExistence type="predicted"/>
<name>A0A1S9R9B0_PENBI</name>
<organism evidence="2 3">
    <name type="scientific">Penicillium brasilianum</name>
    <dbReference type="NCBI Taxonomy" id="104259"/>
    <lineage>
        <taxon>Eukaryota</taxon>
        <taxon>Fungi</taxon>
        <taxon>Dikarya</taxon>
        <taxon>Ascomycota</taxon>
        <taxon>Pezizomycotina</taxon>
        <taxon>Eurotiomycetes</taxon>
        <taxon>Eurotiomycetidae</taxon>
        <taxon>Eurotiales</taxon>
        <taxon>Aspergillaceae</taxon>
        <taxon>Penicillium</taxon>
    </lineage>
</organism>
<protein>
    <submittedName>
        <fullName evidence="2">Uncharacterized protein</fullName>
    </submittedName>
</protein>
<evidence type="ECO:0000313" key="2">
    <source>
        <dbReference type="EMBL" id="OOQ82103.1"/>
    </source>
</evidence>
<feature type="transmembrane region" description="Helical" evidence="1">
    <location>
        <begin position="231"/>
        <end position="254"/>
    </location>
</feature>
<evidence type="ECO:0000313" key="3">
    <source>
        <dbReference type="Proteomes" id="UP000190744"/>
    </source>
</evidence>
<sequence>MSSDIAKVVAFHDDESQQTATLNVPLVLALTGALIGLILAIYAHGYTIATLVAIQRPNNGVLSLRQHLRGLPIYIIHRLVKIFVMSRIPTKGSSLLKCALLNITVDSLLSSLKVANIHAILAQRSNLPFYRHIAAWTTWSKIFPAFLLYSVASSTCFYLPVYFITLAGVLEVSETTLTIYILATIVILYLGAVIPTYAIFIRVAASTQEDGSIKSAWQGFPWPARLQFFKVLAEVLVLETGVCIVLFVLVLAHVHPELLGLNLYHKPTSRLRKALTLIIYVGFLMVSIAPVLADAVSDLFCPPHHPNCPEEERDPIALFQGLHAVILLQFLTTIPLVVGIIKQARMPLQTQCLTGLKLQTAAFMPSAVSWVPRVSVPWDLYLDGGHPIILIINAWYHMVGFVAVNDAVFALGQGISLWLSLRQIRYERNPGWMIIDEPDVELNVADSAFFRSLKPGESLVKVRSLGYHDLYPDTVAGDTYRYQYWGGCVDWWIWGDREERAKTVVKLPCWLNDHVVDPADNDGRPVIMVPSSNFVEFTVVD</sequence>
<keyword evidence="1" id="KW-1133">Transmembrane helix</keyword>
<feature type="transmembrane region" description="Helical" evidence="1">
    <location>
        <begin position="316"/>
        <end position="341"/>
    </location>
</feature>
<reference evidence="3" key="1">
    <citation type="submission" date="2015-09" db="EMBL/GenBank/DDBJ databases">
        <authorList>
            <person name="Fill T.P."/>
            <person name="Baretta J.F."/>
            <person name="de Almeida L.G."/>
            <person name="Rocha M."/>
            <person name="de Souza D.H."/>
            <person name="Malavazi I."/>
            <person name="Cerdeira L.T."/>
            <person name="Hong H."/>
            <person name="Samborskyy M."/>
            <person name="de Vasconcelos A.T."/>
            <person name="Leadlay P."/>
            <person name="Rodrigues-Filho E."/>
        </authorList>
    </citation>
    <scope>NUCLEOTIDE SEQUENCE [LARGE SCALE GENOMIC DNA]</scope>
    <source>
        <strain evidence="3">LaBioMMi 136</strain>
    </source>
</reference>
<evidence type="ECO:0000256" key="1">
    <source>
        <dbReference type="SAM" id="Phobius"/>
    </source>
</evidence>
<feature type="transmembrane region" description="Helical" evidence="1">
    <location>
        <begin position="20"/>
        <end position="43"/>
    </location>
</feature>
<feature type="transmembrane region" description="Helical" evidence="1">
    <location>
        <begin position="177"/>
        <end position="200"/>
    </location>
</feature>
<keyword evidence="1" id="KW-0472">Membrane</keyword>
<gene>
    <name evidence="2" type="ORF">PEBR_41594</name>
</gene>
<dbReference type="Proteomes" id="UP000190744">
    <property type="component" value="Unassembled WGS sequence"/>
</dbReference>
<keyword evidence="1" id="KW-0812">Transmembrane</keyword>
<dbReference type="AlphaFoldDB" id="A0A1S9R9B0"/>
<feature type="transmembrane region" description="Helical" evidence="1">
    <location>
        <begin position="274"/>
        <end position="296"/>
    </location>
</feature>
<accession>A0A1S9R9B0</accession>
<comment type="caution">
    <text evidence="2">The sequence shown here is derived from an EMBL/GenBank/DDBJ whole genome shotgun (WGS) entry which is preliminary data.</text>
</comment>
<dbReference type="EMBL" id="LJBN01000227">
    <property type="protein sequence ID" value="OOQ82103.1"/>
    <property type="molecule type" value="Genomic_DNA"/>
</dbReference>